<dbReference type="Proteomes" id="UP000008851">
    <property type="component" value="Chromosome"/>
</dbReference>
<gene>
    <name evidence="1" type="ORF">XOC_3240</name>
</gene>
<name>G7TB34_XANOB</name>
<proteinExistence type="predicted"/>
<dbReference type="AlphaFoldDB" id="G7TB34"/>
<evidence type="ECO:0000313" key="1">
    <source>
        <dbReference type="EMBL" id="AEQ97335.1"/>
    </source>
</evidence>
<dbReference type="HOGENOM" id="CLU_3298680_0_0_6"/>
<reference evidence="1 2" key="1">
    <citation type="journal article" date="2011" name="J. Bacteriol.">
        <title>Two new complete genome sequences offer insight into host and tissue specificity of plant pathogenic Xanthomonas spp.</title>
        <authorList>
            <person name="Bogdanove A.J."/>
            <person name="Koebnik R."/>
            <person name="Lu H."/>
            <person name="Furutani A."/>
            <person name="Angiuoli S.V."/>
            <person name="Patil P.B."/>
            <person name="Van Sluys M.A."/>
            <person name="Ryan R.P."/>
            <person name="Meyer D.F."/>
            <person name="Han S.W."/>
            <person name="Aparna G."/>
            <person name="Rajaram M."/>
            <person name="Delcher A.L."/>
            <person name="Phillippy A.M."/>
            <person name="Puiu D."/>
            <person name="Schatz M.C."/>
            <person name="Shumway M."/>
            <person name="Sommer D.D."/>
            <person name="Trapnell C."/>
            <person name="Benahmed F."/>
            <person name="Dimitrov G."/>
            <person name="Madupu R."/>
            <person name="Radune D."/>
            <person name="Sullivan S."/>
            <person name="Jha G."/>
            <person name="Ishihara H."/>
            <person name="Lee S.W."/>
            <person name="Pandey A."/>
            <person name="Sharma V."/>
            <person name="Sriariyanun M."/>
            <person name="Szurek B."/>
            <person name="Vera-Cruz C.M."/>
            <person name="Dorman K.S."/>
            <person name="Ronald P.C."/>
            <person name="Verdier V."/>
            <person name="Dow J.M."/>
            <person name="Sonti R.V."/>
            <person name="Tsuge S."/>
            <person name="Brendel V.P."/>
            <person name="Rabinowicz P.D."/>
            <person name="Leach J.E."/>
            <person name="White F.F."/>
            <person name="Salzberg S.L."/>
        </authorList>
    </citation>
    <scope>NUCLEOTIDE SEQUENCE [LARGE SCALE GENOMIC DNA]</scope>
    <source>
        <strain evidence="1 2">BLS256</strain>
    </source>
</reference>
<protein>
    <submittedName>
        <fullName evidence="1">Uncharacterized protein</fullName>
    </submittedName>
</protein>
<evidence type="ECO:0000313" key="2">
    <source>
        <dbReference type="Proteomes" id="UP000008851"/>
    </source>
</evidence>
<dbReference type="KEGG" id="xor:XOC_3240"/>
<organism evidence="1 2">
    <name type="scientific">Xanthomonas oryzae pv. oryzicola (strain BLS256)</name>
    <dbReference type="NCBI Taxonomy" id="383407"/>
    <lineage>
        <taxon>Bacteria</taxon>
        <taxon>Pseudomonadati</taxon>
        <taxon>Pseudomonadota</taxon>
        <taxon>Gammaproteobacteria</taxon>
        <taxon>Lysobacterales</taxon>
        <taxon>Lysobacteraceae</taxon>
        <taxon>Xanthomonas</taxon>
    </lineage>
</organism>
<accession>G7TB34</accession>
<dbReference type="EMBL" id="CP003057">
    <property type="protein sequence ID" value="AEQ97335.1"/>
    <property type="molecule type" value="Genomic_DNA"/>
</dbReference>
<sequence>MSVTAGKGGFGRLCCFCMFECALIGLRKACLLAAGEQACG</sequence>